<keyword evidence="2" id="KW-0547">Nucleotide-binding</keyword>
<sequence>MNLPNGYPLQNGKYRLTHVVGQGGFGITYKGVWYTEVKGPLGTIKTEVPICVKEYFFKDYCYRDPDSFAVKVHSETGRALFEKFKEKLIKEAKILSDVHHPHIVNVLEVFEENDTAYIAMEYISGNSLKYKMDKEGIMPEARVLRYMHQIGEALQFVHEKNILHLDIKPSNILIDQAGKARLIDFGVSKRYDIEQQETSTTMLTLSKGFASIEQYDNEGTQSFSPCPDIYSLGATMYNLLTGKIPTESILRAARPLPSPRDLNPSISAKTEAAIIKAMEIVPADRFQSMSEMLAALDFPEVEEEEIKKDISSPEYFEEDETTILFTTRLPQSGKDEGDETVLNNVDIPAVPKKKKRKVTLISLLIAIFASIGSAVALLVQRSKAVPPVAEVLNSVPEGNNNPVSDSTVPVVIDENNTSGVVEAEPETESESESKKESTGVRPDSQEKKIVKPETTPKQTDPVKQKVEPVVNDIKQPVTAPSVPTEAEMNAEFEALIASGKNKMAASDASSNAADFIKATEEIADAGTDFSKAAKIKMTDELISLIEKRKVKEEEILLAGRKALYDEVKPFGELMIVQKKETQKFGAIDANARERIKCKYLAAYQTQQGYRAFLREDDLFDIYNAEGIMISERLPDYY</sequence>
<reference evidence="7" key="1">
    <citation type="journal article" date="2019" name="Nat. Med.">
        <title>A library of human gut bacterial isolates paired with longitudinal multiomics data enables mechanistic microbiome research.</title>
        <authorList>
            <person name="Poyet M."/>
            <person name="Groussin M."/>
            <person name="Gibbons S.M."/>
            <person name="Avila-Pacheco J."/>
            <person name="Jiang X."/>
            <person name="Kearney S.M."/>
            <person name="Perrotta A.R."/>
            <person name="Berdy B."/>
            <person name="Zhao S."/>
            <person name="Lieberman T.D."/>
            <person name="Swanson P.K."/>
            <person name="Smith M."/>
            <person name="Roesemann S."/>
            <person name="Alexander J.E."/>
            <person name="Rich S.A."/>
            <person name="Livny J."/>
            <person name="Vlamakis H."/>
            <person name="Clish C."/>
            <person name="Bullock K."/>
            <person name="Deik A."/>
            <person name="Scott J."/>
            <person name="Pierce K.A."/>
            <person name="Xavier R.J."/>
            <person name="Alm E.J."/>
        </authorList>
    </citation>
    <scope>NUCLEOTIDE SEQUENCE</scope>
    <source>
        <strain evidence="7">BIOML-A4</strain>
    </source>
</reference>
<evidence type="ECO:0000256" key="3">
    <source>
        <dbReference type="ARBA" id="ARBA00022777"/>
    </source>
</evidence>
<gene>
    <name evidence="7" type="ORF">GKE01_12610</name>
</gene>
<dbReference type="AlphaFoldDB" id="A0A6G1ZEC6"/>
<dbReference type="InterPro" id="IPR000719">
    <property type="entry name" value="Prot_kinase_dom"/>
</dbReference>
<dbReference type="EMBL" id="WKLP01000017">
    <property type="protein sequence ID" value="MRY12303.1"/>
    <property type="molecule type" value="Genomic_DNA"/>
</dbReference>
<dbReference type="SUPFAM" id="SSF56112">
    <property type="entry name" value="Protein kinase-like (PK-like)"/>
    <property type="match status" value="1"/>
</dbReference>
<evidence type="ECO:0000256" key="5">
    <source>
        <dbReference type="SAM" id="MobiDB-lite"/>
    </source>
</evidence>
<dbReference type="GO" id="GO:0004674">
    <property type="term" value="F:protein serine/threonine kinase activity"/>
    <property type="evidence" value="ECO:0007669"/>
    <property type="project" value="TreeGrafter"/>
</dbReference>
<feature type="compositionally biased region" description="Basic and acidic residues" evidence="5">
    <location>
        <begin position="431"/>
        <end position="451"/>
    </location>
</feature>
<keyword evidence="1" id="KW-0808">Transferase</keyword>
<dbReference type="RefSeq" id="WP_154278145.1">
    <property type="nucleotide sequence ID" value="NZ_WKLJ01000007.1"/>
</dbReference>
<accession>A0A6G1ZEC6</accession>
<evidence type="ECO:0000259" key="6">
    <source>
        <dbReference type="PROSITE" id="PS50011"/>
    </source>
</evidence>
<dbReference type="CDD" id="cd14014">
    <property type="entry name" value="STKc_PknB_like"/>
    <property type="match status" value="1"/>
</dbReference>
<dbReference type="Gene3D" id="1.10.510.10">
    <property type="entry name" value="Transferase(Phosphotransferase) domain 1"/>
    <property type="match status" value="1"/>
</dbReference>
<feature type="domain" description="Protein kinase" evidence="6">
    <location>
        <begin position="14"/>
        <end position="301"/>
    </location>
</feature>
<keyword evidence="3 7" id="KW-0418">Kinase</keyword>
<dbReference type="GO" id="GO:0005524">
    <property type="term" value="F:ATP binding"/>
    <property type="evidence" value="ECO:0007669"/>
    <property type="project" value="UniProtKB-KW"/>
</dbReference>
<proteinExistence type="predicted"/>
<dbReference type="Pfam" id="PF00069">
    <property type="entry name" value="Pkinase"/>
    <property type="match status" value="1"/>
</dbReference>
<feature type="region of interest" description="Disordered" evidence="5">
    <location>
        <begin position="417"/>
        <end position="465"/>
    </location>
</feature>
<evidence type="ECO:0000313" key="7">
    <source>
        <dbReference type="EMBL" id="MRY12303.1"/>
    </source>
</evidence>
<dbReference type="PANTHER" id="PTHR43289:SF6">
    <property type="entry name" value="SERINE_THREONINE-PROTEIN KINASE NEKL-3"/>
    <property type="match status" value="1"/>
</dbReference>
<dbReference type="SMART" id="SM00220">
    <property type="entry name" value="S_TKc"/>
    <property type="match status" value="1"/>
</dbReference>
<keyword evidence="4" id="KW-0067">ATP-binding</keyword>
<evidence type="ECO:0000256" key="2">
    <source>
        <dbReference type="ARBA" id="ARBA00022741"/>
    </source>
</evidence>
<dbReference type="Gene3D" id="3.30.200.20">
    <property type="entry name" value="Phosphorylase Kinase, domain 1"/>
    <property type="match status" value="1"/>
</dbReference>
<dbReference type="InterPro" id="IPR008271">
    <property type="entry name" value="Ser/Thr_kinase_AS"/>
</dbReference>
<comment type="caution">
    <text evidence="7">The sequence shown here is derived from an EMBL/GenBank/DDBJ whole genome shotgun (WGS) entry which is preliminary data.</text>
</comment>
<dbReference type="PANTHER" id="PTHR43289">
    <property type="entry name" value="MITOGEN-ACTIVATED PROTEIN KINASE KINASE KINASE 20-RELATED"/>
    <property type="match status" value="1"/>
</dbReference>
<evidence type="ECO:0000256" key="4">
    <source>
        <dbReference type="ARBA" id="ARBA00022840"/>
    </source>
</evidence>
<organism evidence="7">
    <name type="scientific">Parabacteroides goldsteinii</name>
    <dbReference type="NCBI Taxonomy" id="328812"/>
    <lineage>
        <taxon>Bacteria</taxon>
        <taxon>Pseudomonadati</taxon>
        <taxon>Bacteroidota</taxon>
        <taxon>Bacteroidia</taxon>
        <taxon>Bacteroidales</taxon>
        <taxon>Tannerellaceae</taxon>
        <taxon>Parabacteroides</taxon>
    </lineage>
</organism>
<dbReference type="InterPro" id="IPR011009">
    <property type="entry name" value="Kinase-like_dom_sf"/>
</dbReference>
<dbReference type="PROSITE" id="PS00108">
    <property type="entry name" value="PROTEIN_KINASE_ST"/>
    <property type="match status" value="1"/>
</dbReference>
<name>A0A6G1ZEC6_9BACT</name>
<protein>
    <submittedName>
        <fullName evidence="7">Protein kinase</fullName>
    </submittedName>
</protein>
<dbReference type="PROSITE" id="PS50011">
    <property type="entry name" value="PROTEIN_KINASE_DOM"/>
    <property type="match status" value="1"/>
</dbReference>
<evidence type="ECO:0000256" key="1">
    <source>
        <dbReference type="ARBA" id="ARBA00022679"/>
    </source>
</evidence>